<keyword evidence="1" id="KW-1133">Transmembrane helix</keyword>
<keyword evidence="1" id="KW-0812">Transmembrane</keyword>
<gene>
    <name evidence="2" type="ORF">PGAL8A_00112700</name>
</gene>
<comment type="caution">
    <text evidence="2">The sequence shown here is derived from an EMBL/GenBank/DDBJ whole genome shotgun (WGS) entry which is preliminary data.</text>
</comment>
<keyword evidence="1" id="KW-0472">Membrane</keyword>
<sequence>MLKNRYKKNAKRVVEYIFMVILYIIIWTILLLKCLVHKVKKLFKLRKIFKLYAVRNIFHNLFNKHIFKNIFKWNDLFLKYLNLFKEEKDNNIEINKKLNKIPKHIYIVLKINDVIMLNKKKLLNYFLNIIIYLYELRVKYLTIYISDYFFNSLFYDDLTQYLFEHNFFMKPLIHKYNNNNNFSTYNLSDEFIITKFINPIKKLSFQNLFHKKKENCSKTYNTYDENFSLYLKFVNKESSHKKIIEIAKESSILSNGEMVNDDLIFYNKNIESTIRKIYNKDEQNFYKNEICLLQISDFFEFLKKLRKGAIFKMQYFLNILNEKIIEIFHFVKKVKYFHSKTNIGEKFEKTRDHLSIIKSDNISSKENDENSILNIVHQLFDNSIYQDNETIGIIKKLIHTNIPLYVKPLNQDIFMNNSNHFFNNTPVDVVISLRMGLFDYLLSTAINYKSKKNFHKKNFFNFLLEYLSSFFFLFNIVHPFEKNGIQPWVLSESELYEFFSYNIKSIKKAINYYSCSTQRYGY</sequence>
<protein>
    <submittedName>
        <fullName evidence="2">Uncharacterized protein</fullName>
    </submittedName>
</protein>
<dbReference type="AlphaFoldDB" id="A0A1J1GME4"/>
<reference evidence="2" key="1">
    <citation type="submission" date="2015-04" db="EMBL/GenBank/DDBJ databases">
        <authorList>
            <consortium name="Pathogen Informatics"/>
        </authorList>
    </citation>
    <scope>NUCLEOTIDE SEQUENCE [LARGE SCALE GENOMIC DNA]</scope>
    <source>
        <strain evidence="2">8A</strain>
    </source>
</reference>
<evidence type="ECO:0000313" key="3">
    <source>
        <dbReference type="Proteomes" id="UP000220797"/>
    </source>
</evidence>
<evidence type="ECO:0000256" key="1">
    <source>
        <dbReference type="SAM" id="Phobius"/>
    </source>
</evidence>
<dbReference type="OMA" id="KDDHMNN"/>
<dbReference type="RefSeq" id="XP_028526243.1">
    <property type="nucleotide sequence ID" value="XM_028674054.1"/>
</dbReference>
<keyword evidence="3" id="KW-1185">Reference proteome</keyword>
<dbReference type="OrthoDB" id="380113at2759"/>
<dbReference type="GeneID" id="39729652"/>
<proteinExistence type="predicted"/>
<dbReference type="VEuPathDB" id="PlasmoDB:PGAL8A_00112700"/>
<accession>A0A1J1GME4</accession>
<evidence type="ECO:0000313" key="2">
    <source>
        <dbReference type="EMBL" id="CRG93421.1"/>
    </source>
</evidence>
<dbReference type="EMBL" id="CVMV01000016">
    <property type="protein sequence ID" value="CRG93421.1"/>
    <property type="molecule type" value="Genomic_DNA"/>
</dbReference>
<name>A0A1J1GME4_PLAGA</name>
<dbReference type="Proteomes" id="UP000220797">
    <property type="component" value="Unassembled WGS sequence"/>
</dbReference>
<feature type="transmembrane region" description="Helical" evidence="1">
    <location>
        <begin position="16"/>
        <end position="36"/>
    </location>
</feature>
<organism evidence="2 3">
    <name type="scientific">Plasmodium gallinaceum</name>
    <dbReference type="NCBI Taxonomy" id="5849"/>
    <lineage>
        <taxon>Eukaryota</taxon>
        <taxon>Sar</taxon>
        <taxon>Alveolata</taxon>
        <taxon>Apicomplexa</taxon>
        <taxon>Aconoidasida</taxon>
        <taxon>Haemosporida</taxon>
        <taxon>Plasmodiidae</taxon>
        <taxon>Plasmodium</taxon>
        <taxon>Plasmodium (Haemamoeba)</taxon>
    </lineage>
</organism>